<keyword evidence="3" id="KW-0732">Signal</keyword>
<protein>
    <submittedName>
        <fullName evidence="4 5">Uncharacterized protein</fullName>
    </submittedName>
</protein>
<reference evidence="4 6" key="2">
    <citation type="journal article" date="2013" name="Nature">
        <title>Insights into bilaterian evolution from three spiralian genomes.</title>
        <authorList>
            <person name="Simakov O."/>
            <person name="Marletaz F."/>
            <person name="Cho S.J."/>
            <person name="Edsinger-Gonzales E."/>
            <person name="Havlak P."/>
            <person name="Hellsten U."/>
            <person name="Kuo D.H."/>
            <person name="Larsson T."/>
            <person name="Lv J."/>
            <person name="Arendt D."/>
            <person name="Savage R."/>
            <person name="Osoegawa K."/>
            <person name="de Jong P."/>
            <person name="Grimwood J."/>
            <person name="Chapman J.A."/>
            <person name="Shapiro H."/>
            <person name="Aerts A."/>
            <person name="Otillar R.P."/>
            <person name="Terry A.Y."/>
            <person name="Boore J.L."/>
            <person name="Grigoriev I.V."/>
            <person name="Lindberg D.R."/>
            <person name="Seaver E.C."/>
            <person name="Weisblat D.A."/>
            <person name="Putnam N.H."/>
            <person name="Rokhsar D.S."/>
        </authorList>
    </citation>
    <scope>NUCLEOTIDE SEQUENCE</scope>
</reference>
<feature type="transmembrane region" description="Helical" evidence="2">
    <location>
        <begin position="574"/>
        <end position="595"/>
    </location>
</feature>
<dbReference type="GeneID" id="20199359"/>
<dbReference type="OMA" id="NDEMESC"/>
<dbReference type="InParanoid" id="T1ES09"/>
<evidence type="ECO:0000313" key="4">
    <source>
        <dbReference type="EMBL" id="ESO02614.1"/>
    </source>
</evidence>
<dbReference type="AlphaFoldDB" id="T1ES09"/>
<evidence type="ECO:0000256" key="3">
    <source>
        <dbReference type="SAM" id="SignalP"/>
    </source>
</evidence>
<gene>
    <name evidence="5" type="primary">20199359</name>
    <name evidence="4" type="ORF">HELRODRAFT_161903</name>
</gene>
<dbReference type="EMBL" id="KB096742">
    <property type="protein sequence ID" value="ESO02614.1"/>
    <property type="molecule type" value="Genomic_DNA"/>
</dbReference>
<evidence type="ECO:0000256" key="2">
    <source>
        <dbReference type="SAM" id="Phobius"/>
    </source>
</evidence>
<dbReference type="EMBL" id="AMQM01000962">
    <property type="status" value="NOT_ANNOTATED_CDS"/>
    <property type="molecule type" value="Genomic_DNA"/>
</dbReference>
<feature type="transmembrane region" description="Helical" evidence="2">
    <location>
        <begin position="545"/>
        <end position="568"/>
    </location>
</feature>
<feature type="transmembrane region" description="Helical" evidence="2">
    <location>
        <begin position="497"/>
        <end position="518"/>
    </location>
</feature>
<dbReference type="EnsemblMetazoa" id="HelroT161903">
    <property type="protein sequence ID" value="HelroP161903"/>
    <property type="gene ID" value="HelroG161903"/>
</dbReference>
<keyword evidence="2" id="KW-1133">Transmembrane helix</keyword>
<dbReference type="HOGENOM" id="CLU_278521_0_0_1"/>
<reference evidence="5" key="3">
    <citation type="submission" date="2015-06" db="UniProtKB">
        <authorList>
            <consortium name="EnsemblMetazoa"/>
        </authorList>
    </citation>
    <scope>IDENTIFICATION</scope>
</reference>
<feature type="compositionally biased region" description="Polar residues" evidence="1">
    <location>
        <begin position="1050"/>
        <end position="1066"/>
    </location>
</feature>
<feature type="transmembrane region" description="Helical" evidence="2">
    <location>
        <begin position="674"/>
        <end position="697"/>
    </location>
</feature>
<feature type="transmembrane region" description="Helical" evidence="2">
    <location>
        <begin position="717"/>
        <end position="737"/>
    </location>
</feature>
<organism evidence="5 6">
    <name type="scientific">Helobdella robusta</name>
    <name type="common">Californian leech</name>
    <dbReference type="NCBI Taxonomy" id="6412"/>
    <lineage>
        <taxon>Eukaryota</taxon>
        <taxon>Metazoa</taxon>
        <taxon>Spiralia</taxon>
        <taxon>Lophotrochozoa</taxon>
        <taxon>Annelida</taxon>
        <taxon>Clitellata</taxon>
        <taxon>Hirudinea</taxon>
        <taxon>Rhynchobdellida</taxon>
        <taxon>Glossiphoniidae</taxon>
        <taxon>Helobdella</taxon>
    </lineage>
</organism>
<dbReference type="Proteomes" id="UP000015101">
    <property type="component" value="Unassembled WGS sequence"/>
</dbReference>
<feature type="signal peptide" evidence="3">
    <location>
        <begin position="1"/>
        <end position="21"/>
    </location>
</feature>
<dbReference type="RefSeq" id="XP_009020022.1">
    <property type="nucleotide sequence ID" value="XM_009021774.1"/>
</dbReference>
<keyword evidence="6" id="KW-1185">Reference proteome</keyword>
<dbReference type="CTD" id="20199359"/>
<evidence type="ECO:0000256" key="1">
    <source>
        <dbReference type="SAM" id="MobiDB-lite"/>
    </source>
</evidence>
<keyword evidence="2" id="KW-0472">Membrane</keyword>
<reference evidence="6" key="1">
    <citation type="submission" date="2012-12" db="EMBL/GenBank/DDBJ databases">
        <authorList>
            <person name="Hellsten U."/>
            <person name="Grimwood J."/>
            <person name="Chapman J.A."/>
            <person name="Shapiro H."/>
            <person name="Aerts A."/>
            <person name="Otillar R.P."/>
            <person name="Terry A.Y."/>
            <person name="Boore J.L."/>
            <person name="Simakov O."/>
            <person name="Marletaz F."/>
            <person name="Cho S.-J."/>
            <person name="Edsinger-Gonzales E."/>
            <person name="Havlak P."/>
            <person name="Kuo D.-H."/>
            <person name="Larsson T."/>
            <person name="Lv J."/>
            <person name="Arendt D."/>
            <person name="Savage R."/>
            <person name="Osoegawa K."/>
            <person name="de Jong P."/>
            <person name="Lindberg D.R."/>
            <person name="Seaver E.C."/>
            <person name="Weisblat D.A."/>
            <person name="Putnam N.H."/>
            <person name="Grigoriev I.V."/>
            <person name="Rokhsar D.S."/>
        </authorList>
    </citation>
    <scope>NUCLEOTIDE SEQUENCE</scope>
</reference>
<evidence type="ECO:0000313" key="6">
    <source>
        <dbReference type="Proteomes" id="UP000015101"/>
    </source>
</evidence>
<evidence type="ECO:0000313" key="5">
    <source>
        <dbReference type="EnsemblMetazoa" id="HelroP161903"/>
    </source>
</evidence>
<feature type="transmembrane region" description="Helical" evidence="2">
    <location>
        <begin position="927"/>
        <end position="950"/>
    </location>
</feature>
<accession>T1ES09</accession>
<dbReference type="KEGG" id="hro:HELRODRAFT_161903"/>
<feature type="chain" id="PRO_5010980012" evidence="3">
    <location>
        <begin position="22"/>
        <end position="1135"/>
    </location>
</feature>
<keyword evidence="2" id="KW-0812">Transmembrane</keyword>
<feature type="transmembrane region" description="Helical" evidence="2">
    <location>
        <begin position="890"/>
        <end position="907"/>
    </location>
</feature>
<proteinExistence type="predicted"/>
<dbReference type="OrthoDB" id="5965014at2759"/>
<feature type="region of interest" description="Disordered" evidence="1">
    <location>
        <begin position="1044"/>
        <end position="1070"/>
    </location>
</feature>
<sequence length="1135" mass="130993">MWKIILTAVTLLHPFVIITVTSQLSEKQIEAYKKYAKEHNIDISQYENVDISKLNLPPINVEDDPPKKEMVSPKVAVEEDESSLVNSDDCKLFLESNSDSIVEDMLKMDYVHVIKYNLFFPEYDAANRSNPLLNVTSPKIYKLNSWYHAFTSQGSYLLSLSFNYDVMSLTMLPSGVKEMKVGVTESFQFCFAKLNTGQKVSAIFQMLDDVMPKNKPGGFPDKLCYQKVEVENSRGKFVMSCCDNVQTSCLLQETSYMKFLHIANCVLKLIFFLMCPLVIQKLFYNKSVGKFSYVVPINRPGLKKTMLIKRVHSDYESVLRPTKYSSSNKPIQQFSNFRRLVKPIPSEEIVAVSFCRLDLTVNHSELISKQESPVQFLQYFYSMFFRCECGKTDPFKTCCGESLVGSWSPNFLWCHLQKKCNMNNSCRECCPWYTIFKCFTTLLLIALLPLPFYIRVIMFYLFEKSELDTRHEFLDKLNLDMDVGQILFQGISRHACYFGLFLCYGISFGLFVILKALFPDQIKSIVSQCVNDFKNLNRFECMRMILAHLVLPFEKFGVFGLLIGMFYWPIVMPIVLILSMIYCVPILYIIGRLIIKERPSCLGGSSSNNFRSQNEHSISREVSSLSTCFFLDQISPKDDSLKYNIIPDKSLQKSRFLFCCYFNKAFILSLVKSIIIGLISITIVLSLSVMYAEAFGFLIEMAFLSLLGAFLNTKINVFYLIFASFCLLHLIIFFFHIKRKYSKFSYQLFETLQLKLRQEIFNKLTRCKDAKEWTAFKFFQHDEILDRSIFQNMNELAFSDGNAFGNYKSPYRDVLNKPEVVILDKSVDDSDNIEYINGKLHWTINSLVLFIDGNDVMRIPRDLFWRACHLQTPYSPGPLWKTLVISSAKLILSCLYLTLLLMVILFYEDVTGDDSKKYEDYRGTAIFSAGMQVMFIFICGLLPSIIYVFYQCCNSGNNNKYDNILGERLFWEIKSYRKSWAVSDLVFENPESPRRRTQDSRLRFAGNSEILRTDEFERTVIGSDQMMPLKVDLLITLKDEPHRGDPSRASMISNGSVQSLTSVNRNSPEEKRHIYKNSSLTNVTTLTNAELNNQIHKPLLFTAPERTMEDAANDCPIELNEMKNVNLEEVEVTNI</sequence>
<name>T1ES09_HELRO</name>
<feature type="transmembrane region" description="Helical" evidence="2">
    <location>
        <begin position="442"/>
        <end position="462"/>
    </location>
</feature>